<dbReference type="OMA" id="IPRADIC"/>
<gene>
    <name evidence="3" type="ORF">RchiOBHm_Chr7g0218731</name>
</gene>
<keyword evidence="4" id="KW-1185">Reference proteome</keyword>
<evidence type="ECO:0000313" key="4">
    <source>
        <dbReference type="Proteomes" id="UP000238479"/>
    </source>
</evidence>
<dbReference type="SUPFAM" id="SSF56801">
    <property type="entry name" value="Acetyl-CoA synthetase-like"/>
    <property type="match status" value="1"/>
</dbReference>
<dbReference type="STRING" id="74649.A0A2P6PCC9"/>
<dbReference type="GO" id="GO:0016405">
    <property type="term" value="F:CoA-ligase activity"/>
    <property type="evidence" value="ECO:0007669"/>
    <property type="project" value="TreeGrafter"/>
</dbReference>
<name>A0A2P6PCC9_ROSCH</name>
<accession>A0A2P6PCC9</accession>
<sequence length="268" mass="30103">MKNDVVLILSPNSIHFPVCFFTVIAIRVVATSCNPIYTVYELSNQIKDCDPKLIITVPELWHKMESFNVPTKYVSNLIRISDTISDLLAVSVTQSDVAALLYSSGTTRKSKGVILTHRNFITASLMVTADQDSYGESKHVFLCFVPMFNIMGLSVILYSQLRRGNVVVSMAKFDINKALKAMEEYRVTQLFVVPPVMIALAKQSVVNKYDLSSVKLIGSGVAPLGKELMEETAKNIPQAAIIQVVFFFFLTRRMDFIHSKHRQEWPST</sequence>
<protein>
    <submittedName>
        <fullName evidence="3">Putative acid--thiol ligase</fullName>
        <ecNumber evidence="3">6.2.1.-</ecNumber>
    </submittedName>
</protein>
<dbReference type="Gene3D" id="3.40.50.980">
    <property type="match status" value="2"/>
</dbReference>
<dbReference type="InterPro" id="IPR000873">
    <property type="entry name" value="AMP-dep_synth/lig_dom"/>
</dbReference>
<feature type="domain" description="AMP-dependent synthetase/ligase" evidence="2">
    <location>
        <begin position="2"/>
        <end position="243"/>
    </location>
</feature>
<keyword evidence="1 3" id="KW-0436">Ligase</keyword>
<evidence type="ECO:0000256" key="1">
    <source>
        <dbReference type="ARBA" id="ARBA00022598"/>
    </source>
</evidence>
<comment type="caution">
    <text evidence="3">The sequence shown here is derived from an EMBL/GenBank/DDBJ whole genome shotgun (WGS) entry which is preliminary data.</text>
</comment>
<dbReference type="Gramene" id="PRQ19580">
    <property type="protein sequence ID" value="PRQ19580"/>
    <property type="gene ID" value="RchiOBHm_Chr7g0218731"/>
</dbReference>
<dbReference type="EMBL" id="PDCK01000045">
    <property type="protein sequence ID" value="PRQ19580.1"/>
    <property type="molecule type" value="Genomic_DNA"/>
</dbReference>
<dbReference type="AlphaFoldDB" id="A0A2P6PCC9"/>
<proteinExistence type="predicted"/>
<dbReference type="PANTHER" id="PTHR24096:SF415">
    <property type="entry name" value="4-COUMARATE--COA LIGASE"/>
    <property type="match status" value="1"/>
</dbReference>
<reference evidence="3 4" key="1">
    <citation type="journal article" date="2018" name="Nat. Genet.">
        <title>The Rosa genome provides new insights in the design of modern roses.</title>
        <authorList>
            <person name="Bendahmane M."/>
        </authorList>
    </citation>
    <scope>NUCLEOTIDE SEQUENCE [LARGE SCALE GENOMIC DNA]</scope>
    <source>
        <strain evidence="4">cv. Old Blush</strain>
    </source>
</reference>
<dbReference type="PANTHER" id="PTHR24096">
    <property type="entry name" value="LONG-CHAIN-FATTY-ACID--COA LIGASE"/>
    <property type="match status" value="1"/>
</dbReference>
<dbReference type="Proteomes" id="UP000238479">
    <property type="component" value="Chromosome 7"/>
</dbReference>
<dbReference type="Pfam" id="PF00501">
    <property type="entry name" value="AMP-binding"/>
    <property type="match status" value="1"/>
</dbReference>
<evidence type="ECO:0000313" key="3">
    <source>
        <dbReference type="EMBL" id="PRQ19580.1"/>
    </source>
</evidence>
<dbReference type="EC" id="6.2.1.-" evidence="3"/>
<organism evidence="3 4">
    <name type="scientific">Rosa chinensis</name>
    <name type="common">China rose</name>
    <dbReference type="NCBI Taxonomy" id="74649"/>
    <lineage>
        <taxon>Eukaryota</taxon>
        <taxon>Viridiplantae</taxon>
        <taxon>Streptophyta</taxon>
        <taxon>Embryophyta</taxon>
        <taxon>Tracheophyta</taxon>
        <taxon>Spermatophyta</taxon>
        <taxon>Magnoliopsida</taxon>
        <taxon>eudicotyledons</taxon>
        <taxon>Gunneridae</taxon>
        <taxon>Pentapetalae</taxon>
        <taxon>rosids</taxon>
        <taxon>fabids</taxon>
        <taxon>Rosales</taxon>
        <taxon>Rosaceae</taxon>
        <taxon>Rosoideae</taxon>
        <taxon>Rosoideae incertae sedis</taxon>
        <taxon>Rosa</taxon>
    </lineage>
</organism>
<evidence type="ECO:0000259" key="2">
    <source>
        <dbReference type="Pfam" id="PF00501"/>
    </source>
</evidence>